<keyword evidence="1" id="KW-0808">Transferase</keyword>
<evidence type="ECO:0000259" key="6">
    <source>
        <dbReference type="PROSITE" id="PS50011"/>
    </source>
</evidence>
<comment type="caution">
    <text evidence="7">The sequence shown here is derived from an EMBL/GenBank/DDBJ whole genome shotgun (WGS) entry which is preliminary data.</text>
</comment>
<dbReference type="PANTHER" id="PTHR43289:SF34">
    <property type="entry name" value="SERINE_THREONINE-PROTEIN KINASE YBDM-RELATED"/>
    <property type="match status" value="1"/>
</dbReference>
<dbReference type="PROSITE" id="PS00109">
    <property type="entry name" value="PROTEIN_KINASE_TYR"/>
    <property type="match status" value="1"/>
</dbReference>
<protein>
    <recommendedName>
        <fullName evidence="6">Protein kinase domain-containing protein</fullName>
    </recommendedName>
</protein>
<dbReference type="PROSITE" id="PS50011">
    <property type="entry name" value="PROTEIN_KINASE_DOM"/>
    <property type="match status" value="1"/>
</dbReference>
<feature type="region of interest" description="Disordered" evidence="5">
    <location>
        <begin position="375"/>
        <end position="407"/>
    </location>
</feature>
<gene>
    <name evidence="7" type="ORF">AVJ23_08540</name>
</gene>
<reference evidence="7 8" key="1">
    <citation type="submission" date="2015-12" db="EMBL/GenBank/DDBJ databases">
        <authorList>
            <person name="Shamseldin A."/>
            <person name="Moawad H."/>
            <person name="Abd El-Rahim W.M."/>
            <person name="Sadowsky M.J."/>
        </authorList>
    </citation>
    <scope>NUCLEOTIDE SEQUENCE [LARGE SCALE GENOMIC DNA]</scope>
    <source>
        <strain evidence="7 8">SJ5A-1</strain>
    </source>
</reference>
<evidence type="ECO:0000256" key="3">
    <source>
        <dbReference type="ARBA" id="ARBA00022777"/>
    </source>
</evidence>
<feature type="compositionally biased region" description="Basic and acidic residues" evidence="5">
    <location>
        <begin position="375"/>
        <end position="392"/>
    </location>
</feature>
<dbReference type="CDD" id="cd14014">
    <property type="entry name" value="STKc_PknB_like"/>
    <property type="match status" value="1"/>
</dbReference>
<dbReference type="InterPro" id="IPR008266">
    <property type="entry name" value="Tyr_kinase_AS"/>
</dbReference>
<dbReference type="STRING" id="1685382.AVJ23_08540"/>
<evidence type="ECO:0000256" key="4">
    <source>
        <dbReference type="ARBA" id="ARBA00022840"/>
    </source>
</evidence>
<dbReference type="SUPFAM" id="SSF56112">
    <property type="entry name" value="Protein kinase-like (PK-like)"/>
    <property type="match status" value="1"/>
</dbReference>
<feature type="region of interest" description="Disordered" evidence="5">
    <location>
        <begin position="327"/>
        <end position="354"/>
    </location>
</feature>
<feature type="compositionally biased region" description="Pro residues" evidence="5">
    <location>
        <begin position="338"/>
        <end position="347"/>
    </location>
</feature>
<dbReference type="AlphaFoldDB" id="A0A0W7WKT9"/>
<keyword evidence="3" id="KW-0418">Kinase</keyword>
<evidence type="ECO:0000313" key="8">
    <source>
        <dbReference type="Proteomes" id="UP000054396"/>
    </source>
</evidence>
<dbReference type="GO" id="GO:0004674">
    <property type="term" value="F:protein serine/threonine kinase activity"/>
    <property type="evidence" value="ECO:0007669"/>
    <property type="project" value="TreeGrafter"/>
</dbReference>
<dbReference type="GO" id="GO:0005524">
    <property type="term" value="F:ATP binding"/>
    <property type="evidence" value="ECO:0007669"/>
    <property type="project" value="UniProtKB-KW"/>
</dbReference>
<proteinExistence type="predicted"/>
<keyword evidence="8" id="KW-1185">Reference proteome</keyword>
<keyword evidence="4" id="KW-0067">ATP-binding</keyword>
<accession>A0A0W7WKT9</accession>
<evidence type="ECO:0000256" key="2">
    <source>
        <dbReference type="ARBA" id="ARBA00022741"/>
    </source>
</evidence>
<dbReference type="OrthoDB" id="9801841at2"/>
<dbReference type="RefSeq" id="WP_058861760.1">
    <property type="nucleotide sequence ID" value="NZ_LPXO01000004.1"/>
</dbReference>
<feature type="domain" description="Protein kinase" evidence="6">
    <location>
        <begin position="27"/>
        <end position="307"/>
    </location>
</feature>
<sequence>MDEALVSNPEPVGDELPPGTVLCQGQYTVQRYLNAGGFGITYLAHDSLGRKVVIKECFPGAMCCRTRGTVRLRSASHGMDFDRVVALFEREARALAQLNHPNIVGVHQIFTDNGTAYMAMDFVDGPDLFDLLETRPEMFAPEEVERILRHLLGALSYVHGNGMLHRDISPDNILLAPGSMPVLIDFGAARERAVRATRVLSRIHTVKDGYSPQEFYLAGSSQQKSSDLYALAATMYHLITGRAPTNSNARLAAVAQDMPDPFVPLTGQVQGYDEAFLAAIDRSLALFAKDRLATADDWLDAISAPSAAVGNGLSAEMQRRISEIVSETSAHVQDSGPAPAPARPAAPDPVAAQRAAEQAYWARVNRELEELRSEIDRDQARQRQQALEEARNRAGTRAPAQAAPHPAGMLGWVRTLFAGRSPRTTPGALNPVKE</sequence>
<dbReference type="InterPro" id="IPR011009">
    <property type="entry name" value="Kinase-like_dom_sf"/>
</dbReference>
<organism evidence="7 8">
    <name type="scientific">Pseudoponticoccus marisrubri</name>
    <dbReference type="NCBI Taxonomy" id="1685382"/>
    <lineage>
        <taxon>Bacteria</taxon>
        <taxon>Pseudomonadati</taxon>
        <taxon>Pseudomonadota</taxon>
        <taxon>Alphaproteobacteria</taxon>
        <taxon>Rhodobacterales</taxon>
        <taxon>Roseobacteraceae</taxon>
        <taxon>Pseudoponticoccus</taxon>
    </lineage>
</organism>
<dbReference type="Gene3D" id="3.30.200.20">
    <property type="entry name" value="Phosphorylase Kinase, domain 1"/>
    <property type="match status" value="1"/>
</dbReference>
<evidence type="ECO:0000256" key="5">
    <source>
        <dbReference type="SAM" id="MobiDB-lite"/>
    </source>
</evidence>
<keyword evidence="2" id="KW-0547">Nucleotide-binding</keyword>
<name>A0A0W7WKT9_9RHOB</name>
<dbReference type="Proteomes" id="UP000054396">
    <property type="component" value="Unassembled WGS sequence"/>
</dbReference>
<dbReference type="Pfam" id="PF00069">
    <property type="entry name" value="Pkinase"/>
    <property type="match status" value="1"/>
</dbReference>
<evidence type="ECO:0000256" key="1">
    <source>
        <dbReference type="ARBA" id="ARBA00022679"/>
    </source>
</evidence>
<dbReference type="PANTHER" id="PTHR43289">
    <property type="entry name" value="MITOGEN-ACTIVATED PROTEIN KINASE KINASE KINASE 20-RELATED"/>
    <property type="match status" value="1"/>
</dbReference>
<dbReference type="InterPro" id="IPR000719">
    <property type="entry name" value="Prot_kinase_dom"/>
</dbReference>
<evidence type="ECO:0000313" key="7">
    <source>
        <dbReference type="EMBL" id="KUF11096.1"/>
    </source>
</evidence>
<dbReference type="EMBL" id="LPXO01000004">
    <property type="protein sequence ID" value="KUF11096.1"/>
    <property type="molecule type" value="Genomic_DNA"/>
</dbReference>
<dbReference type="Gene3D" id="1.10.510.10">
    <property type="entry name" value="Transferase(Phosphotransferase) domain 1"/>
    <property type="match status" value="1"/>
</dbReference>